<dbReference type="NCBIfam" id="NF043037">
    <property type="entry name" value="ThreonDh"/>
    <property type="match status" value="1"/>
</dbReference>
<sequence length="295" mass="29814">MTIGFIGLGAMGLPMAVNLLKAGMSVRGFDVAPAAMEALAEAGGEAAADPADAAGEASLLIVMVATAQQVESVLFGEAGAVPALPRGATVVLNSTVPPSFARSLAARLEETGHLLLDAPVSGGQVGAQAGKLTIMASGPEEAFAAAGAALEVMAGKVYRLGAEPGIGSSVKMVNQLLAGVHIAAACEAMALGTRAGADPATLYEVISNSAGNSWMFTNRVPHILERDFTPLSAVEIFVKDLGIVLDTGRELRFPLPLSAAAHQQFLGAAAAGLGREDDSAVVKVYEKLAGIEVKG</sequence>
<comment type="catalytic activity">
    <reaction evidence="9">
        <text>L-threonate + NAD(+) = 2-dehydro-L-erythronate + NADH + H(+)</text>
        <dbReference type="Rhea" id="RHEA:52548"/>
        <dbReference type="ChEBI" id="CHEBI:15378"/>
        <dbReference type="ChEBI" id="CHEBI:57540"/>
        <dbReference type="ChEBI" id="CHEBI:57561"/>
        <dbReference type="ChEBI" id="CHEBI:57945"/>
        <dbReference type="ChEBI" id="CHEBI:136669"/>
        <dbReference type="EC" id="1.1.1.411"/>
    </reaction>
</comment>
<dbReference type="Gene3D" id="1.10.1040.10">
    <property type="entry name" value="N-(1-d-carboxylethyl)-l-norvaline Dehydrogenase, domain 2"/>
    <property type="match status" value="1"/>
</dbReference>
<evidence type="ECO:0000256" key="5">
    <source>
        <dbReference type="ARBA" id="ARBA00037062"/>
    </source>
</evidence>
<dbReference type="SUPFAM" id="SSF48179">
    <property type="entry name" value="6-phosphogluconate dehydrogenase C-terminal domain-like"/>
    <property type="match status" value="1"/>
</dbReference>
<dbReference type="InterPro" id="IPR015815">
    <property type="entry name" value="HIBADH-related"/>
</dbReference>
<keyword evidence="4" id="KW-0119">Carbohydrate metabolism</keyword>
<feature type="domain" description="6-phosphogluconate dehydrogenase NADP-binding" evidence="11">
    <location>
        <begin position="2"/>
        <end position="161"/>
    </location>
</feature>
<dbReference type="PIRSF" id="PIRSF000103">
    <property type="entry name" value="HIBADH"/>
    <property type="match status" value="1"/>
</dbReference>
<dbReference type="Pfam" id="PF14833">
    <property type="entry name" value="NAD_binding_11"/>
    <property type="match status" value="1"/>
</dbReference>
<evidence type="ECO:0000256" key="6">
    <source>
        <dbReference type="ARBA" id="ARBA00037979"/>
    </source>
</evidence>
<evidence type="ECO:0000256" key="4">
    <source>
        <dbReference type="ARBA" id="ARBA00023277"/>
    </source>
</evidence>
<dbReference type="Pfam" id="PF03446">
    <property type="entry name" value="NAD_binding_2"/>
    <property type="match status" value="1"/>
</dbReference>
<protein>
    <recommendedName>
        <fullName evidence="8">L-threonate dehydrogenase</fullName>
        <ecNumber evidence="7">1.1.1.411</ecNumber>
    </recommendedName>
</protein>
<dbReference type="InterPro" id="IPR036291">
    <property type="entry name" value="NAD(P)-bd_dom_sf"/>
</dbReference>
<dbReference type="GO" id="GO:0051287">
    <property type="term" value="F:NAD binding"/>
    <property type="evidence" value="ECO:0007669"/>
    <property type="project" value="InterPro"/>
</dbReference>
<evidence type="ECO:0000259" key="11">
    <source>
        <dbReference type="Pfam" id="PF03446"/>
    </source>
</evidence>
<feature type="active site" evidence="10">
    <location>
        <position position="171"/>
    </location>
</feature>
<gene>
    <name evidence="13" type="ORF">PZ740_05705</name>
</gene>
<dbReference type="Gene3D" id="3.40.50.720">
    <property type="entry name" value="NAD(P)-binding Rossmann-like Domain"/>
    <property type="match status" value="1"/>
</dbReference>
<proteinExistence type="inferred from homology"/>
<evidence type="ECO:0000256" key="7">
    <source>
        <dbReference type="ARBA" id="ARBA00038870"/>
    </source>
</evidence>
<evidence type="ECO:0000256" key="3">
    <source>
        <dbReference type="ARBA" id="ARBA00023027"/>
    </source>
</evidence>
<dbReference type="GO" id="GO:0050661">
    <property type="term" value="F:NADP binding"/>
    <property type="evidence" value="ECO:0007669"/>
    <property type="project" value="InterPro"/>
</dbReference>
<dbReference type="InterPro" id="IPR008927">
    <property type="entry name" value="6-PGluconate_DH-like_C_sf"/>
</dbReference>
<feature type="domain" description="3-hydroxyisobutyrate dehydrogenase-like NAD-binding" evidence="12">
    <location>
        <begin position="165"/>
        <end position="285"/>
    </location>
</feature>
<dbReference type="AlphaFoldDB" id="A0AAP3V0S4"/>
<evidence type="ECO:0000259" key="12">
    <source>
        <dbReference type="Pfam" id="PF14833"/>
    </source>
</evidence>
<evidence type="ECO:0000256" key="10">
    <source>
        <dbReference type="PIRSR" id="PIRSR000103-1"/>
    </source>
</evidence>
<dbReference type="GO" id="GO:0016616">
    <property type="term" value="F:oxidoreductase activity, acting on the CH-OH group of donors, NAD or NADP as acceptor"/>
    <property type="evidence" value="ECO:0007669"/>
    <property type="project" value="InterPro"/>
</dbReference>
<accession>A0AAP3V0S4</accession>
<dbReference type="PANTHER" id="PTHR43060:SF17">
    <property type="entry name" value="L-THREONATE DEHYDROGENASE"/>
    <property type="match status" value="1"/>
</dbReference>
<keyword evidence="1" id="KW-0521">NADP</keyword>
<dbReference type="GO" id="GO:0016054">
    <property type="term" value="P:organic acid catabolic process"/>
    <property type="evidence" value="ECO:0007669"/>
    <property type="project" value="UniProtKB-ARBA"/>
</dbReference>
<evidence type="ECO:0000256" key="8">
    <source>
        <dbReference type="ARBA" id="ARBA00039407"/>
    </source>
</evidence>
<dbReference type="Proteomes" id="UP001301140">
    <property type="component" value="Unassembled WGS sequence"/>
</dbReference>
<dbReference type="EC" id="1.1.1.411" evidence="7"/>
<comment type="caution">
    <text evidence="13">The sequence shown here is derived from an EMBL/GenBank/DDBJ whole genome shotgun (WGS) entry which is preliminary data.</text>
</comment>
<evidence type="ECO:0000256" key="1">
    <source>
        <dbReference type="ARBA" id="ARBA00022857"/>
    </source>
</evidence>
<evidence type="ECO:0000313" key="14">
    <source>
        <dbReference type="Proteomes" id="UP001301140"/>
    </source>
</evidence>
<reference evidence="13 14" key="1">
    <citation type="submission" date="2023-03" db="EMBL/GenBank/DDBJ databases">
        <title>YIM 152171 draft genome.</title>
        <authorList>
            <person name="Yang Z."/>
        </authorList>
    </citation>
    <scope>NUCLEOTIDE SEQUENCE [LARGE SCALE GENOMIC DNA]</scope>
    <source>
        <strain evidence="13 14">YIM 152171</strain>
    </source>
</reference>
<dbReference type="InterPro" id="IPR050006">
    <property type="entry name" value="LtnD"/>
</dbReference>
<keyword evidence="2" id="KW-0560">Oxidoreductase</keyword>
<name>A0AAP3V0S4_9PROT</name>
<comment type="function">
    <text evidence="5">Catalyzes oxidation of L-threonate to 2-oxo-tetronate. Can use either NAD(+) or NADP(+) as cosubstrate, with a preference for NAD(+).</text>
</comment>
<dbReference type="InterPro" id="IPR013328">
    <property type="entry name" value="6PGD_dom2"/>
</dbReference>
<dbReference type="EMBL" id="JARGEQ010000047">
    <property type="protein sequence ID" value="MDF1585878.1"/>
    <property type="molecule type" value="Genomic_DNA"/>
</dbReference>
<evidence type="ECO:0000256" key="2">
    <source>
        <dbReference type="ARBA" id="ARBA00023002"/>
    </source>
</evidence>
<dbReference type="InterPro" id="IPR002204">
    <property type="entry name" value="3-OH-isobutyrate_DH-rel_CS"/>
</dbReference>
<organism evidence="13 14">
    <name type="scientific">Marinimicrococcus flavescens</name>
    <dbReference type="NCBI Taxonomy" id="3031815"/>
    <lineage>
        <taxon>Bacteria</taxon>
        <taxon>Pseudomonadati</taxon>
        <taxon>Pseudomonadota</taxon>
        <taxon>Alphaproteobacteria</taxon>
        <taxon>Geminicoccales</taxon>
        <taxon>Geminicoccaceae</taxon>
        <taxon>Marinimicrococcus</taxon>
    </lineage>
</organism>
<dbReference type="InterPro" id="IPR006115">
    <property type="entry name" value="6PGDH_NADP-bd"/>
</dbReference>
<dbReference type="InterPro" id="IPR029154">
    <property type="entry name" value="HIBADH-like_NADP-bd"/>
</dbReference>
<comment type="similarity">
    <text evidence="6">Belongs to the HIBADH-related family. L-threonate dehydrogenase subfamily.</text>
</comment>
<dbReference type="PANTHER" id="PTHR43060">
    <property type="entry name" value="3-HYDROXYISOBUTYRATE DEHYDROGENASE-LIKE 1, MITOCHONDRIAL-RELATED"/>
    <property type="match status" value="1"/>
</dbReference>
<dbReference type="RefSeq" id="WP_327788299.1">
    <property type="nucleotide sequence ID" value="NZ_JARGEQ010000047.1"/>
</dbReference>
<evidence type="ECO:0000256" key="9">
    <source>
        <dbReference type="ARBA" id="ARBA00047312"/>
    </source>
</evidence>
<dbReference type="PROSITE" id="PS00895">
    <property type="entry name" value="3_HYDROXYISOBUT_DH"/>
    <property type="match status" value="1"/>
</dbReference>
<evidence type="ECO:0000313" key="13">
    <source>
        <dbReference type="EMBL" id="MDF1585878.1"/>
    </source>
</evidence>
<keyword evidence="3" id="KW-0520">NAD</keyword>
<keyword evidence="14" id="KW-1185">Reference proteome</keyword>
<dbReference type="SUPFAM" id="SSF51735">
    <property type="entry name" value="NAD(P)-binding Rossmann-fold domains"/>
    <property type="match status" value="1"/>
</dbReference>